<evidence type="ECO:0000256" key="12">
    <source>
        <dbReference type="ARBA" id="ARBA00023201"/>
    </source>
</evidence>
<comment type="function">
    <text evidence="15">Catalyzes the sodium-dependent uptake of extracellular L-proline.</text>
</comment>
<feature type="transmembrane region" description="Helical" evidence="15">
    <location>
        <begin position="16"/>
        <end position="34"/>
    </location>
</feature>
<sequence length="518" mass="56745">MTLGNVFTFTAGWQEMIMIALYFGFMIYIGWYAYQKSTSNIDEYMLGGRNIGPWVTALSAGASDMSGWMLMGLPGEAYSAGVSAAWIAIGLTIGAYVNYHVTAPRLRVYSEVSNNSITLPEFFANRFRDQTSILRTVSGLVIIVFFAVYTASGMVSGGKLFENAFDINYYIGLFVVAGIVIFYTFLGGYLAVSLTDLFQGTIMFIAMIIVPTVAIITLTTEYDVEPLVRLNELASINEISYLSLFAGVTFVTIVSGLAWGFGYFGQPHIIVRFMSARSHKILPAARRIGISWMAIALSGSVVTGILGVVFIDTTSNEIVDPETILILMSQVLFNPFVGGFFLAAILAAIMSTISSQLLVASSSLVQDFFRPIRNLTKKKENKTDEQLDKMYVTIGRFAVVLVAIVAIIIAWDDESVILDLVAEAWAGFGSAFGPLVILALHWKKMTRSGAVAAIVTGATTVILWTYVFDSFGTGLYSMIPGFFLSLIAGIVVSLMTQREITQDMKREFVRTTEIVKDK</sequence>
<evidence type="ECO:0000256" key="7">
    <source>
        <dbReference type="ARBA" id="ARBA00022970"/>
    </source>
</evidence>
<keyword evidence="8 15" id="KW-1133">Transmembrane helix</keyword>
<gene>
    <name evidence="16" type="ORF">SAMN05192557_1695</name>
</gene>
<dbReference type="NCBIfam" id="TIGR02121">
    <property type="entry name" value="Na_Pro_sym"/>
    <property type="match status" value="1"/>
</dbReference>
<organism evidence="16 17">
    <name type="scientific">Aliicoccus persicus</name>
    <dbReference type="NCBI Taxonomy" id="930138"/>
    <lineage>
        <taxon>Bacteria</taxon>
        <taxon>Bacillati</taxon>
        <taxon>Bacillota</taxon>
        <taxon>Bacilli</taxon>
        <taxon>Bacillales</taxon>
        <taxon>Staphylococcaceae</taxon>
        <taxon>Aliicoccus</taxon>
    </lineage>
</organism>
<evidence type="ECO:0000256" key="13">
    <source>
        <dbReference type="ARBA" id="ARBA00033708"/>
    </source>
</evidence>
<feature type="transmembrane region" description="Helical" evidence="15">
    <location>
        <begin position="390"/>
        <end position="411"/>
    </location>
</feature>
<feature type="transmembrane region" description="Helical" evidence="15">
    <location>
        <begin position="133"/>
        <end position="155"/>
    </location>
</feature>
<reference evidence="16 17" key="1">
    <citation type="submission" date="2016-10" db="EMBL/GenBank/DDBJ databases">
        <authorList>
            <person name="Varghese N."/>
            <person name="Submissions S."/>
        </authorList>
    </citation>
    <scope>NUCLEOTIDE SEQUENCE [LARGE SCALE GENOMIC DNA]</scope>
    <source>
        <strain evidence="16 17">IBRC-M10081</strain>
    </source>
</reference>
<dbReference type="PROSITE" id="PS50283">
    <property type="entry name" value="NA_SOLUT_SYMP_3"/>
    <property type="match status" value="1"/>
</dbReference>
<dbReference type="NCBIfam" id="TIGR00813">
    <property type="entry name" value="sss"/>
    <property type="match status" value="1"/>
</dbReference>
<keyword evidence="9 15" id="KW-0915">Sodium</keyword>
<feature type="transmembrane region" description="Helical" evidence="15">
    <location>
        <begin position="423"/>
        <end position="442"/>
    </location>
</feature>
<evidence type="ECO:0000256" key="8">
    <source>
        <dbReference type="ARBA" id="ARBA00022989"/>
    </source>
</evidence>
<dbReference type="AlphaFoldDB" id="A0A662Z6Q7"/>
<proteinExistence type="inferred from homology"/>
<dbReference type="PANTHER" id="PTHR48086">
    <property type="entry name" value="SODIUM/PROLINE SYMPORTER-RELATED"/>
    <property type="match status" value="1"/>
</dbReference>
<feature type="transmembrane region" description="Helical" evidence="15">
    <location>
        <begin position="285"/>
        <end position="311"/>
    </location>
</feature>
<comment type="subcellular location">
    <subcellularLocation>
        <location evidence="1 15">Cell membrane</location>
        <topology evidence="1 15">Multi-pass membrane protein</topology>
    </subcellularLocation>
</comment>
<evidence type="ECO:0000256" key="9">
    <source>
        <dbReference type="ARBA" id="ARBA00023053"/>
    </source>
</evidence>
<evidence type="ECO:0000256" key="2">
    <source>
        <dbReference type="ARBA" id="ARBA00006434"/>
    </source>
</evidence>
<feature type="transmembrane region" description="Helical" evidence="15">
    <location>
        <begin position="474"/>
        <end position="496"/>
    </location>
</feature>
<dbReference type="Gene3D" id="1.20.1730.10">
    <property type="entry name" value="Sodium/glucose cotransporter"/>
    <property type="match status" value="1"/>
</dbReference>
<keyword evidence="6 15" id="KW-0769">Symport</keyword>
<keyword evidence="5 15" id="KW-0812">Transmembrane</keyword>
<dbReference type="InterPro" id="IPR001734">
    <property type="entry name" value="Na/solute_symporter"/>
</dbReference>
<dbReference type="PANTHER" id="PTHR48086:SF3">
    <property type="entry name" value="SODIUM_PROLINE SYMPORTER"/>
    <property type="match status" value="1"/>
</dbReference>
<comment type="similarity">
    <text evidence="2 14">Belongs to the sodium:solute symporter (SSF) (TC 2.A.21) family.</text>
</comment>
<dbReference type="CDD" id="cd11475">
    <property type="entry name" value="SLC5sbd_PutP"/>
    <property type="match status" value="1"/>
</dbReference>
<keyword evidence="17" id="KW-1185">Reference proteome</keyword>
<dbReference type="GO" id="GO:0031402">
    <property type="term" value="F:sodium ion binding"/>
    <property type="evidence" value="ECO:0007669"/>
    <property type="project" value="UniProtKB-UniRule"/>
</dbReference>
<feature type="transmembrane region" description="Helical" evidence="15">
    <location>
        <begin position="449"/>
        <end position="468"/>
    </location>
</feature>
<dbReference type="Proteomes" id="UP000243605">
    <property type="component" value="Unassembled WGS sequence"/>
</dbReference>
<dbReference type="InterPro" id="IPR038377">
    <property type="entry name" value="Na/Glc_symporter_sf"/>
</dbReference>
<keyword evidence="12 15" id="KW-0739">Sodium transport</keyword>
<name>A0A662Z6Q7_9STAP</name>
<feature type="transmembrane region" description="Helical" evidence="15">
    <location>
        <begin position="167"/>
        <end position="190"/>
    </location>
</feature>
<evidence type="ECO:0000256" key="1">
    <source>
        <dbReference type="ARBA" id="ARBA00004651"/>
    </source>
</evidence>
<keyword evidence="3 15" id="KW-0813">Transport</keyword>
<dbReference type="OrthoDB" id="9810181at2"/>
<dbReference type="GO" id="GO:0015824">
    <property type="term" value="P:proline transport"/>
    <property type="evidence" value="ECO:0007669"/>
    <property type="project" value="UniProtKB-UniRule"/>
</dbReference>
<evidence type="ECO:0000256" key="15">
    <source>
        <dbReference type="RuleBase" id="RU366012"/>
    </source>
</evidence>
<evidence type="ECO:0000256" key="3">
    <source>
        <dbReference type="ARBA" id="ARBA00022448"/>
    </source>
</evidence>
<dbReference type="InterPro" id="IPR011851">
    <property type="entry name" value="Na/Pro_symporter"/>
</dbReference>
<feature type="transmembrane region" description="Helical" evidence="15">
    <location>
        <begin position="197"/>
        <end position="219"/>
    </location>
</feature>
<evidence type="ECO:0000256" key="10">
    <source>
        <dbReference type="ARBA" id="ARBA00023065"/>
    </source>
</evidence>
<dbReference type="EMBL" id="FOIT01000005">
    <property type="protein sequence ID" value="SEW11654.1"/>
    <property type="molecule type" value="Genomic_DNA"/>
</dbReference>
<evidence type="ECO:0000256" key="14">
    <source>
        <dbReference type="RuleBase" id="RU362091"/>
    </source>
</evidence>
<dbReference type="InterPro" id="IPR050277">
    <property type="entry name" value="Sodium:Solute_Symporter"/>
</dbReference>
<feature type="transmembrane region" description="Helical" evidence="15">
    <location>
        <begin position="77"/>
        <end position="97"/>
    </location>
</feature>
<protein>
    <recommendedName>
        <fullName evidence="15">Sodium/proline symporter</fullName>
    </recommendedName>
    <alternativeName>
        <fullName evidence="15">Proline permease</fullName>
    </alternativeName>
</protein>
<dbReference type="GO" id="GO:0005886">
    <property type="term" value="C:plasma membrane"/>
    <property type="evidence" value="ECO:0007669"/>
    <property type="project" value="UniProtKB-SubCell"/>
</dbReference>
<dbReference type="GO" id="GO:0015193">
    <property type="term" value="F:L-proline transmembrane transporter activity"/>
    <property type="evidence" value="ECO:0007669"/>
    <property type="project" value="TreeGrafter"/>
</dbReference>
<comment type="catalytic activity">
    <reaction evidence="13">
        <text>L-proline(in) + Na(+)(in) = L-proline(out) + Na(+)(out)</text>
        <dbReference type="Rhea" id="RHEA:28967"/>
        <dbReference type="ChEBI" id="CHEBI:29101"/>
        <dbReference type="ChEBI" id="CHEBI:60039"/>
    </reaction>
</comment>
<keyword evidence="7 15" id="KW-0029">Amino-acid transport</keyword>
<evidence type="ECO:0000256" key="4">
    <source>
        <dbReference type="ARBA" id="ARBA00022475"/>
    </source>
</evidence>
<dbReference type="GO" id="GO:0005298">
    <property type="term" value="F:proline:sodium symporter activity"/>
    <property type="evidence" value="ECO:0007669"/>
    <property type="project" value="UniProtKB-UniRule"/>
</dbReference>
<evidence type="ECO:0000256" key="5">
    <source>
        <dbReference type="ARBA" id="ARBA00022692"/>
    </source>
</evidence>
<evidence type="ECO:0000313" key="17">
    <source>
        <dbReference type="Proteomes" id="UP000243605"/>
    </source>
</evidence>
<feature type="transmembrane region" description="Helical" evidence="15">
    <location>
        <begin position="239"/>
        <end position="264"/>
    </location>
</feature>
<evidence type="ECO:0000256" key="11">
    <source>
        <dbReference type="ARBA" id="ARBA00023136"/>
    </source>
</evidence>
<evidence type="ECO:0000256" key="6">
    <source>
        <dbReference type="ARBA" id="ARBA00022847"/>
    </source>
</evidence>
<keyword evidence="4 15" id="KW-1003">Cell membrane</keyword>
<dbReference type="Pfam" id="PF00474">
    <property type="entry name" value="SSF"/>
    <property type="match status" value="1"/>
</dbReference>
<keyword evidence="10 15" id="KW-0406">Ion transport</keyword>
<keyword evidence="11 15" id="KW-0472">Membrane</keyword>
<accession>A0A662Z6Q7</accession>
<feature type="transmembrane region" description="Helical" evidence="15">
    <location>
        <begin position="336"/>
        <end position="369"/>
    </location>
</feature>
<evidence type="ECO:0000313" key="16">
    <source>
        <dbReference type="EMBL" id="SEW11654.1"/>
    </source>
</evidence>